<reference evidence="1 2" key="1">
    <citation type="submission" date="2020-04" db="EMBL/GenBank/DDBJ databases">
        <title>Flammeovirgaceae bacterium KN852 isolated from deep sea.</title>
        <authorList>
            <person name="Zhang D.-C."/>
        </authorList>
    </citation>
    <scope>NUCLEOTIDE SEQUENCE [LARGE SCALE GENOMIC DNA]</scope>
    <source>
        <strain evidence="1 2">KN852</strain>
    </source>
</reference>
<keyword evidence="2" id="KW-1185">Reference proteome</keyword>
<protein>
    <submittedName>
        <fullName evidence="1">Uncharacterized protein</fullName>
    </submittedName>
</protein>
<dbReference type="AlphaFoldDB" id="A0A848J4B7"/>
<dbReference type="Proteomes" id="UP000559010">
    <property type="component" value="Unassembled WGS sequence"/>
</dbReference>
<dbReference type="EMBL" id="JABBNU010000012">
    <property type="protein sequence ID" value="NMM50345.1"/>
    <property type="molecule type" value="Genomic_DNA"/>
</dbReference>
<organism evidence="1 2">
    <name type="scientific">Marinigracilibium pacificum</name>
    <dbReference type="NCBI Taxonomy" id="2729599"/>
    <lineage>
        <taxon>Bacteria</taxon>
        <taxon>Pseudomonadati</taxon>
        <taxon>Bacteroidota</taxon>
        <taxon>Cytophagia</taxon>
        <taxon>Cytophagales</taxon>
        <taxon>Flammeovirgaceae</taxon>
        <taxon>Marinigracilibium</taxon>
    </lineage>
</organism>
<gene>
    <name evidence="1" type="ORF">HH304_18190</name>
</gene>
<name>A0A848J4B7_9BACT</name>
<sequence>MLKPDHKLNFIEKRHFNLGDKNERFTIEIFQAEGRELYCVRYWRDKINSIEYRSIAQIVTDDTESNQPQTKLFSGLSLDEIFEESIEWIEINILDKN</sequence>
<dbReference type="RefSeq" id="WP_169684709.1">
    <property type="nucleotide sequence ID" value="NZ_JABBNU010000012.1"/>
</dbReference>
<comment type="caution">
    <text evidence="1">The sequence shown here is derived from an EMBL/GenBank/DDBJ whole genome shotgun (WGS) entry which is preliminary data.</text>
</comment>
<evidence type="ECO:0000313" key="2">
    <source>
        <dbReference type="Proteomes" id="UP000559010"/>
    </source>
</evidence>
<accession>A0A848J4B7</accession>
<evidence type="ECO:0000313" key="1">
    <source>
        <dbReference type="EMBL" id="NMM50345.1"/>
    </source>
</evidence>
<proteinExistence type="predicted"/>